<dbReference type="Proteomes" id="UP000233767">
    <property type="component" value="Unassembled WGS sequence"/>
</dbReference>
<evidence type="ECO:0000313" key="2">
    <source>
        <dbReference type="EMBL" id="PKW20766.1"/>
    </source>
</evidence>
<dbReference type="AlphaFoldDB" id="A0A497UVA9"/>
<organism evidence="3 5">
    <name type="scientific">Flavobacterium lindanitolerans</name>
    <dbReference type="NCBI Taxonomy" id="428988"/>
    <lineage>
        <taxon>Bacteria</taxon>
        <taxon>Pseudomonadati</taxon>
        <taxon>Bacteroidota</taxon>
        <taxon>Flavobacteriia</taxon>
        <taxon>Flavobacteriales</taxon>
        <taxon>Flavobacteriaceae</taxon>
        <taxon>Flavobacterium</taxon>
    </lineage>
</organism>
<sequence length="266" mass="29084">MQKITTTKEKIEEIKQRGYPLEFGEILSQALNNYQKIVWIAGAGVLLLSIVFFAIIMGLAAIFIGLSTFGRDIADFQIQNFSAAGIIVALVGGAIAVALIKPFYAGILRVAHHADAKEDFDFSTLFYYYKSEYLKEIIIAGILIGFCSNGISTALELTGNTILGSVISYIIILLTLFTTPLIIFGNLKAIEAIQASLMLVSRNFFMLLALMIVAVILAGLGVFAFCIGILFTIPLVFSVQYMIYTNVIGIDEKNELEEIGNSSSDY</sequence>
<feature type="transmembrane region" description="Helical" evidence="1">
    <location>
        <begin position="37"/>
        <end position="66"/>
    </location>
</feature>
<accession>A0A497UVA9</accession>
<reference evidence="3 5" key="2">
    <citation type="submission" date="2018-10" db="EMBL/GenBank/DDBJ databases">
        <title>Genomic Encyclopedia of Archaeal and Bacterial Type Strains, Phase II (KMG-II): from individual species to whole genera.</title>
        <authorList>
            <person name="Goeker M."/>
        </authorList>
    </citation>
    <scope>NUCLEOTIDE SEQUENCE [LARGE SCALE GENOMIC DNA]</scope>
    <source>
        <strain evidence="3 5">DSM 21886</strain>
    </source>
</reference>
<gene>
    <name evidence="2" type="ORF">B0G92_2043</name>
    <name evidence="3" type="ORF">CLV50_2007</name>
</gene>
<dbReference type="Proteomes" id="UP000275027">
    <property type="component" value="Unassembled WGS sequence"/>
</dbReference>
<dbReference type="RefSeq" id="WP_101472098.1">
    <property type="nucleotide sequence ID" value="NZ_CALHAS010000012.1"/>
</dbReference>
<reference evidence="2 4" key="1">
    <citation type="submission" date="2017-12" db="EMBL/GenBank/DDBJ databases">
        <title>Genomic Encyclopedia of Type Strains, Phase III (KMG-III): the genomes of soil and plant-associated and newly described type strains.</title>
        <authorList>
            <person name="Whitman W."/>
        </authorList>
    </citation>
    <scope>NUCLEOTIDE SEQUENCE [LARGE SCALE GENOMIC DNA]</scope>
    <source>
        <strain evidence="2 4">IP-10</strain>
    </source>
</reference>
<evidence type="ECO:0000313" key="5">
    <source>
        <dbReference type="Proteomes" id="UP000275027"/>
    </source>
</evidence>
<feature type="transmembrane region" description="Helical" evidence="1">
    <location>
        <begin position="137"/>
        <end position="155"/>
    </location>
</feature>
<proteinExistence type="predicted"/>
<protein>
    <submittedName>
        <fullName evidence="2 3">Membrane protein</fullName>
    </submittedName>
</protein>
<name>A0A497UVA9_9FLAO</name>
<evidence type="ECO:0000313" key="4">
    <source>
        <dbReference type="Proteomes" id="UP000233767"/>
    </source>
</evidence>
<keyword evidence="4" id="KW-1185">Reference proteome</keyword>
<keyword evidence="1" id="KW-1133">Transmembrane helix</keyword>
<evidence type="ECO:0000313" key="3">
    <source>
        <dbReference type="EMBL" id="RLJ30594.1"/>
    </source>
</evidence>
<comment type="caution">
    <text evidence="3">The sequence shown here is derived from an EMBL/GenBank/DDBJ whole genome shotgun (WGS) entry which is preliminary data.</text>
</comment>
<feature type="transmembrane region" description="Helical" evidence="1">
    <location>
        <begin position="78"/>
        <end position="100"/>
    </location>
</feature>
<dbReference type="EMBL" id="PJND01000008">
    <property type="protein sequence ID" value="PKW20766.1"/>
    <property type="molecule type" value="Genomic_DNA"/>
</dbReference>
<feature type="transmembrane region" description="Helical" evidence="1">
    <location>
        <begin position="204"/>
        <end position="237"/>
    </location>
</feature>
<dbReference type="EMBL" id="RCCB01000011">
    <property type="protein sequence ID" value="RLJ30594.1"/>
    <property type="molecule type" value="Genomic_DNA"/>
</dbReference>
<feature type="transmembrane region" description="Helical" evidence="1">
    <location>
        <begin position="161"/>
        <end position="184"/>
    </location>
</feature>
<keyword evidence="1" id="KW-0472">Membrane</keyword>
<evidence type="ECO:0000256" key="1">
    <source>
        <dbReference type="SAM" id="Phobius"/>
    </source>
</evidence>
<keyword evidence="1" id="KW-0812">Transmembrane</keyword>